<accession>A0ABW3BK16</accession>
<gene>
    <name evidence="6" type="ORF">ACFQZU_20770</name>
</gene>
<dbReference type="InterPro" id="IPR006657">
    <property type="entry name" value="MoPterin_dinucl-bd_dom"/>
</dbReference>
<evidence type="ECO:0000259" key="4">
    <source>
        <dbReference type="Pfam" id="PF00384"/>
    </source>
</evidence>
<evidence type="ECO:0000313" key="7">
    <source>
        <dbReference type="Proteomes" id="UP001596956"/>
    </source>
</evidence>
<keyword evidence="7" id="KW-1185">Reference proteome</keyword>
<evidence type="ECO:0000256" key="3">
    <source>
        <dbReference type="ARBA" id="ARBA00023014"/>
    </source>
</evidence>
<reference evidence="7" key="1">
    <citation type="journal article" date="2019" name="Int. J. Syst. Evol. Microbiol.">
        <title>The Global Catalogue of Microorganisms (GCM) 10K type strain sequencing project: providing services to taxonomists for standard genome sequencing and annotation.</title>
        <authorList>
            <consortium name="The Broad Institute Genomics Platform"/>
            <consortium name="The Broad Institute Genome Sequencing Center for Infectious Disease"/>
            <person name="Wu L."/>
            <person name="Ma J."/>
        </authorList>
    </citation>
    <scope>NUCLEOTIDE SEQUENCE [LARGE SCALE GENOMIC DNA]</scope>
    <source>
        <strain evidence="7">CCUG 63369</strain>
    </source>
</reference>
<dbReference type="Pfam" id="PF01568">
    <property type="entry name" value="Molydop_binding"/>
    <property type="match status" value="1"/>
</dbReference>
<protein>
    <submittedName>
        <fullName evidence="6">Molybdopterin oxidoreductase family protein</fullName>
    </submittedName>
</protein>
<comment type="caution">
    <text evidence="6">The sequence shown here is derived from an EMBL/GenBank/DDBJ whole genome shotgun (WGS) entry which is preliminary data.</text>
</comment>
<evidence type="ECO:0000256" key="2">
    <source>
        <dbReference type="ARBA" id="ARBA00023004"/>
    </source>
</evidence>
<feature type="domain" description="Molybdopterin oxidoreductase" evidence="4">
    <location>
        <begin position="2"/>
        <end position="66"/>
    </location>
</feature>
<keyword evidence="1" id="KW-0479">Metal-binding</keyword>
<keyword evidence="3" id="KW-0411">Iron-sulfur</keyword>
<dbReference type="PANTHER" id="PTHR43105:SF10">
    <property type="entry name" value="NADH-QUINONE OXIDOREDUCTASE SUBUNIT G"/>
    <property type="match status" value="1"/>
</dbReference>
<dbReference type="EMBL" id="JBHTHR010001084">
    <property type="protein sequence ID" value="MFD0803733.1"/>
    <property type="molecule type" value="Genomic_DNA"/>
</dbReference>
<feature type="non-terminal residue" evidence="6">
    <location>
        <position position="1"/>
    </location>
</feature>
<feature type="non-terminal residue" evidence="6">
    <location>
        <position position="251"/>
    </location>
</feature>
<dbReference type="InterPro" id="IPR006656">
    <property type="entry name" value="Mopterin_OxRdtase"/>
</dbReference>
<evidence type="ECO:0000259" key="5">
    <source>
        <dbReference type="Pfam" id="PF01568"/>
    </source>
</evidence>
<keyword evidence="2" id="KW-0408">Iron</keyword>
<feature type="domain" description="Molybdopterin dinucleotide-binding" evidence="5">
    <location>
        <begin position="159"/>
        <end position="250"/>
    </location>
</feature>
<dbReference type="SUPFAM" id="SSF53706">
    <property type="entry name" value="Formate dehydrogenase/DMSO reductase, domains 1-3"/>
    <property type="match status" value="1"/>
</dbReference>
<dbReference type="SUPFAM" id="SSF50692">
    <property type="entry name" value="ADC-like"/>
    <property type="match status" value="1"/>
</dbReference>
<sequence length="251" mass="26832">ALELLVTCDFVLSETAAMGDVVLPVAQWAEERGTMTNLEGRLLRRRAVLEPPAGVRTDLEVLSALAVRLGQPAERFPQDPDAVLAELGRASAGGGADYAGVTPQRLEAGEEVFWPAPHAGASTPRMFLDGFAHPDGRARFAAVGHRPSAEEPDAEYPLFATTGRMMGHYQSGAQTRRIGELAAAEPEAYVEVHPDTGARAGLGEGDWARVVSRRGATLARVRHRAGARTDTVFLPFHFGGEQAANNFTNPV</sequence>
<dbReference type="Pfam" id="PF00384">
    <property type="entry name" value="Molybdopterin"/>
    <property type="match status" value="1"/>
</dbReference>
<dbReference type="InterPro" id="IPR009010">
    <property type="entry name" value="Asp_de-COase-like_dom_sf"/>
</dbReference>
<name>A0ABW3BK16_9ACTN</name>
<evidence type="ECO:0000313" key="6">
    <source>
        <dbReference type="EMBL" id="MFD0803733.1"/>
    </source>
</evidence>
<organism evidence="6 7">
    <name type="scientific">Streptomonospora algeriensis</name>
    <dbReference type="NCBI Taxonomy" id="995084"/>
    <lineage>
        <taxon>Bacteria</taxon>
        <taxon>Bacillati</taxon>
        <taxon>Actinomycetota</taxon>
        <taxon>Actinomycetes</taxon>
        <taxon>Streptosporangiales</taxon>
        <taxon>Nocardiopsidaceae</taxon>
        <taxon>Streptomonospora</taxon>
    </lineage>
</organism>
<proteinExistence type="predicted"/>
<evidence type="ECO:0000256" key="1">
    <source>
        <dbReference type="ARBA" id="ARBA00022723"/>
    </source>
</evidence>
<dbReference type="Gene3D" id="3.40.50.740">
    <property type="match status" value="1"/>
</dbReference>
<dbReference type="InterPro" id="IPR050123">
    <property type="entry name" value="Prok_molybdopt-oxidoreductase"/>
</dbReference>
<dbReference type="Gene3D" id="2.40.40.20">
    <property type="match status" value="1"/>
</dbReference>
<dbReference type="CDD" id="cd00508">
    <property type="entry name" value="MopB_CT_Fdh-Nap-like"/>
    <property type="match status" value="1"/>
</dbReference>
<dbReference type="PANTHER" id="PTHR43105">
    <property type="entry name" value="RESPIRATORY NITRATE REDUCTASE"/>
    <property type="match status" value="1"/>
</dbReference>
<dbReference type="Proteomes" id="UP001596956">
    <property type="component" value="Unassembled WGS sequence"/>
</dbReference>